<organism evidence="2">
    <name type="scientific">hydrothermal vent metagenome</name>
    <dbReference type="NCBI Taxonomy" id="652676"/>
    <lineage>
        <taxon>unclassified sequences</taxon>
        <taxon>metagenomes</taxon>
        <taxon>ecological metagenomes</taxon>
    </lineage>
</organism>
<name>A0A3B1A8Q0_9ZZZZ</name>
<feature type="coiled-coil region" evidence="1">
    <location>
        <begin position="40"/>
        <end position="67"/>
    </location>
</feature>
<accession>A0A3B1A8Q0</accession>
<evidence type="ECO:0000256" key="1">
    <source>
        <dbReference type="SAM" id="Coils"/>
    </source>
</evidence>
<proteinExistence type="predicted"/>
<gene>
    <name evidence="2" type="ORF">MNBD_GAMMA22-423</name>
</gene>
<dbReference type="AlphaFoldDB" id="A0A3B1A8Q0"/>
<dbReference type="PROSITE" id="PS51257">
    <property type="entry name" value="PROKAR_LIPOPROTEIN"/>
    <property type="match status" value="1"/>
</dbReference>
<protein>
    <recommendedName>
        <fullName evidence="3">Lipoprotein</fullName>
    </recommendedName>
</protein>
<reference evidence="2" key="1">
    <citation type="submission" date="2018-06" db="EMBL/GenBank/DDBJ databases">
        <authorList>
            <person name="Zhirakovskaya E."/>
        </authorList>
    </citation>
    <scope>NUCLEOTIDE SEQUENCE</scope>
</reference>
<evidence type="ECO:0008006" key="3">
    <source>
        <dbReference type="Google" id="ProtNLM"/>
    </source>
</evidence>
<evidence type="ECO:0000313" key="2">
    <source>
        <dbReference type="EMBL" id="VAX02156.1"/>
    </source>
</evidence>
<dbReference type="EMBL" id="UOFS01000054">
    <property type="protein sequence ID" value="VAX02156.1"/>
    <property type="molecule type" value="Genomic_DNA"/>
</dbReference>
<sequence>MKNLITITLLLLVTACSEDNIAQSDKKTTPKNDHIWKAQTDALQQTKDLAEQLNEQFKQKEKQLQQAKE</sequence>
<keyword evidence="1" id="KW-0175">Coiled coil</keyword>